<evidence type="ECO:0000256" key="3">
    <source>
        <dbReference type="ARBA" id="ARBA00062507"/>
    </source>
</evidence>
<evidence type="ECO:0000313" key="6">
    <source>
        <dbReference type="Proteomes" id="UP000695562"/>
    </source>
</evidence>
<organism evidence="5 6">
    <name type="scientific">Polysphondylium violaceum</name>
    <dbReference type="NCBI Taxonomy" id="133409"/>
    <lineage>
        <taxon>Eukaryota</taxon>
        <taxon>Amoebozoa</taxon>
        <taxon>Evosea</taxon>
        <taxon>Eumycetozoa</taxon>
        <taxon>Dictyostelia</taxon>
        <taxon>Dictyosteliales</taxon>
        <taxon>Dictyosteliaceae</taxon>
        <taxon>Polysphondylium</taxon>
    </lineage>
</organism>
<feature type="domain" description="PCI" evidence="4">
    <location>
        <begin position="214"/>
        <end position="383"/>
    </location>
</feature>
<dbReference type="InterPro" id="IPR040780">
    <property type="entry name" value="Rpn6_C_helix"/>
</dbReference>
<dbReference type="InterPro" id="IPR040773">
    <property type="entry name" value="Rpn6_N"/>
</dbReference>
<dbReference type="PANTHER" id="PTHR10678">
    <property type="entry name" value="26S PROTEASOME NON-ATPASE REGULATORY SUBUNIT 11/COP9 SIGNALOSOME COMPLEX SUBUNIT 2"/>
    <property type="match status" value="1"/>
</dbReference>
<evidence type="ECO:0000256" key="1">
    <source>
        <dbReference type="ARBA" id="ARBA00007454"/>
    </source>
</evidence>
<name>A0A8J4PWW6_9MYCE</name>
<dbReference type="AlphaFoldDB" id="A0A8J4PWW6"/>
<reference evidence="5" key="1">
    <citation type="submission" date="2020-01" db="EMBL/GenBank/DDBJ databases">
        <title>Development of genomics and gene disruption for Polysphondylium violaceum indicates a role for the polyketide synthase stlB in stalk morphogenesis.</title>
        <authorList>
            <person name="Narita B."/>
            <person name="Kawabe Y."/>
            <person name="Kin K."/>
            <person name="Saito T."/>
            <person name="Gibbs R."/>
            <person name="Kuspa A."/>
            <person name="Muzny D."/>
            <person name="Queller D."/>
            <person name="Richards S."/>
            <person name="Strassman J."/>
            <person name="Sucgang R."/>
            <person name="Worley K."/>
            <person name="Schaap P."/>
        </authorList>
    </citation>
    <scope>NUCLEOTIDE SEQUENCE</scope>
    <source>
        <strain evidence="5">QSvi11</strain>
    </source>
</reference>
<dbReference type="EMBL" id="AJWJ01000205">
    <property type="protein sequence ID" value="KAF2073419.1"/>
    <property type="molecule type" value="Genomic_DNA"/>
</dbReference>
<protein>
    <recommendedName>
        <fullName evidence="4">PCI domain-containing protein</fullName>
    </recommendedName>
</protein>
<dbReference type="GO" id="GO:0000502">
    <property type="term" value="C:proteasome complex"/>
    <property type="evidence" value="ECO:0007669"/>
    <property type="project" value="UniProtKB-KW"/>
</dbReference>
<evidence type="ECO:0000259" key="4">
    <source>
        <dbReference type="PROSITE" id="PS50250"/>
    </source>
</evidence>
<dbReference type="SUPFAM" id="SSF46785">
    <property type="entry name" value="Winged helix' DNA-binding domain"/>
    <property type="match status" value="1"/>
</dbReference>
<comment type="subunit">
    <text evidence="3">Component of the lid subcomplex of the 19S proteasome regulatory particle complex (also named PA700 complex). The 26S proteasome consists of a 20S proteasome core and two 19S regulatory subunits.</text>
</comment>
<dbReference type="Pfam" id="PF18055">
    <property type="entry name" value="RPN6_N"/>
    <property type="match status" value="1"/>
</dbReference>
<keyword evidence="2" id="KW-0647">Proteasome</keyword>
<sequence length="413" mass="47270">MVEWKSEFDKIEAMDAEKAIAQFNTILTTFDTPDDAKEEAIIRLAKLFVKIGKSDQLPTLLRSVRPFFDKISKPKTDKIVRNFIDIAATVPNNHAVMIDFCKENIDWCKETNRIYLRQRLETKLYLVMYEAKEFTPALQGLQSLLTEIKRLDDKPLLVEIQLIESRIQHALKNIAKARAALTSARTNANTIYCPPKLQAEIDMQSGILHSEEKDYKTAFSYFYESFETYDSLEDPIADKALKYMLLCKIMTNQTDDVHALVNGKIGLKYHNSRSIEAISEIAKSHAKRSLHMFQEVTKKYNDQLSNDPIIHSHLSELYSNLLEQNLCRIIEPFSRVEISHIAKLIGLPVETVERKLSLMILDKKYNGILDQGTGTLIVFDESKADKLFGTSLDTINSLGRVVDLLYEKANKLN</sequence>
<evidence type="ECO:0000313" key="5">
    <source>
        <dbReference type="EMBL" id="KAF2073419.1"/>
    </source>
</evidence>
<dbReference type="InterPro" id="IPR000717">
    <property type="entry name" value="PCI_dom"/>
</dbReference>
<dbReference type="Proteomes" id="UP000695562">
    <property type="component" value="Unassembled WGS sequence"/>
</dbReference>
<dbReference type="InterPro" id="IPR050871">
    <property type="entry name" value="26S_Proteasome/COP9_Components"/>
</dbReference>
<accession>A0A8J4PWW6</accession>
<dbReference type="InterPro" id="IPR036390">
    <property type="entry name" value="WH_DNA-bd_sf"/>
</dbReference>
<gene>
    <name evidence="5" type="ORF">CYY_005267</name>
</gene>
<dbReference type="SMART" id="SM00753">
    <property type="entry name" value="PAM"/>
    <property type="match status" value="1"/>
</dbReference>
<dbReference type="SMART" id="SM00088">
    <property type="entry name" value="PINT"/>
    <property type="match status" value="1"/>
</dbReference>
<proteinExistence type="inferred from homology"/>
<keyword evidence="6" id="KW-1185">Reference proteome</keyword>
<comment type="similarity">
    <text evidence="1">Belongs to the proteasome subunit S9 family.</text>
</comment>
<dbReference type="FunFam" id="1.25.40.570:FF:000016">
    <property type="entry name" value="26S proteasome regulatory subunit"/>
    <property type="match status" value="1"/>
</dbReference>
<dbReference type="PROSITE" id="PS50250">
    <property type="entry name" value="PCI"/>
    <property type="match status" value="1"/>
</dbReference>
<dbReference type="OrthoDB" id="1418352at2759"/>
<evidence type="ECO:0000256" key="2">
    <source>
        <dbReference type="ARBA" id="ARBA00022942"/>
    </source>
</evidence>
<comment type="caution">
    <text evidence="5">The sequence shown here is derived from an EMBL/GenBank/DDBJ whole genome shotgun (WGS) entry which is preliminary data.</text>
</comment>
<dbReference type="Gene3D" id="1.25.40.570">
    <property type="match status" value="1"/>
</dbReference>
<dbReference type="Pfam" id="PF18503">
    <property type="entry name" value="RPN6_C_helix"/>
    <property type="match status" value="1"/>
</dbReference>
<dbReference type="Pfam" id="PF01399">
    <property type="entry name" value="PCI"/>
    <property type="match status" value="1"/>
</dbReference>